<evidence type="ECO:0000313" key="2">
    <source>
        <dbReference type="EMBL" id="OEF25271.1"/>
    </source>
</evidence>
<evidence type="ECO:0000313" key="3">
    <source>
        <dbReference type="Proteomes" id="UP000094070"/>
    </source>
</evidence>
<organism evidence="2 3">
    <name type="scientific">Vibrio rumoiensis 1S-45</name>
    <dbReference type="NCBI Taxonomy" id="1188252"/>
    <lineage>
        <taxon>Bacteria</taxon>
        <taxon>Pseudomonadati</taxon>
        <taxon>Pseudomonadota</taxon>
        <taxon>Gammaproteobacteria</taxon>
        <taxon>Vibrionales</taxon>
        <taxon>Vibrionaceae</taxon>
        <taxon>Vibrio</taxon>
    </lineage>
</organism>
<dbReference type="SUPFAM" id="SSF56784">
    <property type="entry name" value="HAD-like"/>
    <property type="match status" value="1"/>
</dbReference>
<dbReference type="STRING" id="1188252.A1QC_09235"/>
<dbReference type="InterPro" id="IPR050582">
    <property type="entry name" value="HAD-like_SerB"/>
</dbReference>
<keyword evidence="1" id="KW-0732">Signal</keyword>
<dbReference type="OrthoDB" id="9799365at2"/>
<comment type="caution">
    <text evidence="2">The sequence shown here is derived from an EMBL/GenBank/DDBJ whole genome shotgun (WGS) entry which is preliminary data.</text>
</comment>
<dbReference type="PANTHER" id="PTHR43344">
    <property type="entry name" value="PHOSPHOSERINE PHOSPHATASE"/>
    <property type="match status" value="1"/>
</dbReference>
<dbReference type="EMBL" id="AJYK02000064">
    <property type="protein sequence ID" value="OEF25271.1"/>
    <property type="molecule type" value="Genomic_DNA"/>
</dbReference>
<dbReference type="AlphaFoldDB" id="A0A1E5E2H1"/>
<dbReference type="RefSeq" id="WP_017023886.1">
    <property type="nucleotide sequence ID" value="NZ_AJYK02000064.1"/>
</dbReference>
<dbReference type="InterPro" id="IPR036412">
    <property type="entry name" value="HAD-like_sf"/>
</dbReference>
<gene>
    <name evidence="2" type="ORF">A1QC_09235</name>
</gene>
<dbReference type="Proteomes" id="UP000094070">
    <property type="component" value="Unassembled WGS sequence"/>
</dbReference>
<name>A0A1E5E2H1_9VIBR</name>
<reference evidence="2 3" key="1">
    <citation type="journal article" date="2012" name="Science">
        <title>Ecological populations of bacteria act as socially cohesive units of antibiotic production and resistance.</title>
        <authorList>
            <person name="Cordero O.X."/>
            <person name="Wildschutte H."/>
            <person name="Kirkup B."/>
            <person name="Proehl S."/>
            <person name="Ngo L."/>
            <person name="Hussain F."/>
            <person name="Le Roux F."/>
            <person name="Mincer T."/>
            <person name="Polz M.F."/>
        </authorList>
    </citation>
    <scope>NUCLEOTIDE SEQUENCE [LARGE SCALE GENOMIC DNA]</scope>
    <source>
        <strain evidence="2 3">1S-45</strain>
    </source>
</reference>
<dbReference type="Gene3D" id="3.40.50.1000">
    <property type="entry name" value="HAD superfamily/HAD-like"/>
    <property type="match status" value="1"/>
</dbReference>
<keyword evidence="3" id="KW-1185">Reference proteome</keyword>
<proteinExistence type="predicted"/>
<feature type="chain" id="PRO_5009174747" evidence="1">
    <location>
        <begin position="22"/>
        <end position="329"/>
    </location>
</feature>
<dbReference type="Pfam" id="PF12710">
    <property type="entry name" value="HAD"/>
    <property type="match status" value="1"/>
</dbReference>
<accession>A0A1E5E2H1</accession>
<sequence>MTLLRTLTLAAVAMMSHHAIANNTVDPLPSWNDTATKKNIIQYVQQITAPDSKQFIPVSDRIATFDNDGTLWAEKPVYFQLYFALDQIKAQASQHPEWKTEEPFASALKGDLEGIKKSGMEGLIKLVMASHTGMSTEQFSDSVKDWVKTAKHPTTQRPFTDMVYQPMLELLTYLQNNDFKTYIVSGGGVDFMRAWAPEVYGIPKEQILGSSVKTQYEVVDGKPTIMRLPEISVNNDKAQKPLTIQTYIGKKPVFAAGNSDGDLEMLQWTKTSSYSSMSLLVHHTDAEREWAYDKDSAIGHLEKALPLAKKDNWTVIDMKKDWEQVFPKH</sequence>
<dbReference type="InterPro" id="IPR023214">
    <property type="entry name" value="HAD_sf"/>
</dbReference>
<dbReference type="eggNOG" id="COG0560">
    <property type="taxonomic scope" value="Bacteria"/>
</dbReference>
<protein>
    <submittedName>
        <fullName evidence="2">Haloacid dehalogenase</fullName>
    </submittedName>
</protein>
<feature type="signal peptide" evidence="1">
    <location>
        <begin position="1"/>
        <end position="21"/>
    </location>
</feature>
<dbReference type="CDD" id="cd01427">
    <property type="entry name" value="HAD_like"/>
    <property type="match status" value="1"/>
</dbReference>
<evidence type="ECO:0000256" key="1">
    <source>
        <dbReference type="SAM" id="SignalP"/>
    </source>
</evidence>